<gene>
    <name evidence="1" type="ORF">SAMN02745164_00498</name>
</gene>
<protein>
    <submittedName>
        <fullName evidence="1">Uncharacterized protein</fullName>
    </submittedName>
</protein>
<dbReference type="STRING" id="1122195.SAMN02745164_00498"/>
<comment type="caution">
    <text evidence="1">The sequence shown here is derived from an EMBL/GenBank/DDBJ whole genome shotgun (WGS) entry which is preliminary data.</text>
</comment>
<dbReference type="EMBL" id="FQUI01000005">
    <property type="protein sequence ID" value="SHE47512.1"/>
    <property type="molecule type" value="Genomic_DNA"/>
</dbReference>
<evidence type="ECO:0000313" key="1">
    <source>
        <dbReference type="EMBL" id="SHE47512.1"/>
    </source>
</evidence>
<dbReference type="AlphaFoldDB" id="A0A1M4TSS7"/>
<organism evidence="1 2">
    <name type="scientific">Marinitoga hydrogenitolerans (strain DSM 16785 / JCM 12826 / AT1271)</name>
    <dbReference type="NCBI Taxonomy" id="1122195"/>
    <lineage>
        <taxon>Bacteria</taxon>
        <taxon>Thermotogati</taxon>
        <taxon>Thermotogota</taxon>
        <taxon>Thermotogae</taxon>
        <taxon>Petrotogales</taxon>
        <taxon>Petrotogaceae</taxon>
        <taxon>Marinitoga</taxon>
    </lineage>
</organism>
<reference evidence="1" key="1">
    <citation type="submission" date="2016-11" db="EMBL/GenBank/DDBJ databases">
        <authorList>
            <person name="Varghese N."/>
            <person name="Submissions S."/>
        </authorList>
    </citation>
    <scope>NUCLEOTIDE SEQUENCE [LARGE SCALE GENOMIC DNA]</scope>
    <source>
        <strain evidence="1">DSM 16785</strain>
    </source>
</reference>
<dbReference type="Proteomes" id="UP000184334">
    <property type="component" value="Unassembled WGS sequence"/>
</dbReference>
<sequence>MGSVRSDGASQYLSSAFERFGPQLYETMPSRLDMQYEQILISLMDRFTRIILKKIGDEYVLHIYKGNKIQHEVRNESFDRLMFDAARYMGV</sequence>
<dbReference type="OrthoDB" id="9863268at2"/>
<evidence type="ECO:0000313" key="2">
    <source>
        <dbReference type="Proteomes" id="UP000184334"/>
    </source>
</evidence>
<proteinExistence type="predicted"/>
<keyword evidence="2" id="KW-1185">Reference proteome</keyword>
<dbReference type="RefSeq" id="WP_072863112.1">
    <property type="nucleotide sequence ID" value="NZ_FQUI01000005.1"/>
</dbReference>
<accession>A0A1M4TSS7</accession>
<name>A0A1M4TSS7_MARH1</name>